<reference evidence="2" key="1">
    <citation type="submission" date="2016-06" db="EMBL/GenBank/DDBJ databases">
        <title>Parallel loss of symbiosis genes in relatives of nitrogen-fixing non-legume Parasponia.</title>
        <authorList>
            <person name="Van Velzen R."/>
            <person name="Holmer R."/>
            <person name="Bu F."/>
            <person name="Rutten L."/>
            <person name="Van Zeijl A."/>
            <person name="Liu W."/>
            <person name="Santuari L."/>
            <person name="Cao Q."/>
            <person name="Sharma T."/>
            <person name="Shen D."/>
            <person name="Roswanjaya Y."/>
            <person name="Wardhani T."/>
            <person name="Kalhor M.S."/>
            <person name="Jansen J."/>
            <person name="Van den Hoogen J."/>
            <person name="Gungor B."/>
            <person name="Hartog M."/>
            <person name="Hontelez J."/>
            <person name="Verver J."/>
            <person name="Yang W.-C."/>
            <person name="Schijlen E."/>
            <person name="Repin R."/>
            <person name="Schilthuizen M."/>
            <person name="Schranz E."/>
            <person name="Heidstra R."/>
            <person name="Miyata K."/>
            <person name="Fedorova E."/>
            <person name="Kohlen W."/>
            <person name="Bisseling T."/>
            <person name="Smit S."/>
            <person name="Geurts R."/>
        </authorList>
    </citation>
    <scope>NUCLEOTIDE SEQUENCE [LARGE SCALE GENOMIC DNA]</scope>
    <source>
        <strain evidence="2">cv. WU1-14</strain>
    </source>
</reference>
<organism evidence="1 2">
    <name type="scientific">Parasponia andersonii</name>
    <name type="common">Sponia andersonii</name>
    <dbReference type="NCBI Taxonomy" id="3476"/>
    <lineage>
        <taxon>Eukaryota</taxon>
        <taxon>Viridiplantae</taxon>
        <taxon>Streptophyta</taxon>
        <taxon>Embryophyta</taxon>
        <taxon>Tracheophyta</taxon>
        <taxon>Spermatophyta</taxon>
        <taxon>Magnoliopsida</taxon>
        <taxon>eudicotyledons</taxon>
        <taxon>Gunneridae</taxon>
        <taxon>Pentapetalae</taxon>
        <taxon>rosids</taxon>
        <taxon>fabids</taxon>
        <taxon>Rosales</taxon>
        <taxon>Cannabaceae</taxon>
        <taxon>Parasponia</taxon>
    </lineage>
</organism>
<keyword evidence="2" id="KW-1185">Reference proteome</keyword>
<sequence>MGPASSCRPIIGFTSLVSPTTEPA</sequence>
<protein>
    <submittedName>
        <fullName evidence="1">Uncharacterized protein</fullName>
    </submittedName>
</protein>
<evidence type="ECO:0000313" key="1">
    <source>
        <dbReference type="EMBL" id="PON43323.1"/>
    </source>
</evidence>
<name>A0A2P5B3H1_PARAD</name>
<dbReference type="EMBL" id="JXTB01000374">
    <property type="protein sequence ID" value="PON43323.1"/>
    <property type="molecule type" value="Genomic_DNA"/>
</dbReference>
<gene>
    <name evidence="1" type="ORF">PanWU01x14_275210</name>
</gene>
<evidence type="ECO:0000313" key="2">
    <source>
        <dbReference type="Proteomes" id="UP000237105"/>
    </source>
</evidence>
<accession>A0A2P5B3H1</accession>
<proteinExistence type="predicted"/>
<dbReference type="Proteomes" id="UP000237105">
    <property type="component" value="Unassembled WGS sequence"/>
</dbReference>
<dbReference type="AlphaFoldDB" id="A0A2P5B3H1"/>
<comment type="caution">
    <text evidence="1">The sequence shown here is derived from an EMBL/GenBank/DDBJ whole genome shotgun (WGS) entry which is preliminary data.</text>
</comment>